<organism evidence="2 3">
    <name type="scientific">Barrientosiimonas humi</name>
    <dbReference type="NCBI Taxonomy" id="999931"/>
    <lineage>
        <taxon>Bacteria</taxon>
        <taxon>Bacillati</taxon>
        <taxon>Actinomycetota</taxon>
        <taxon>Actinomycetes</taxon>
        <taxon>Micrococcales</taxon>
        <taxon>Dermacoccaceae</taxon>
        <taxon>Barrientosiimonas</taxon>
    </lineage>
</organism>
<keyword evidence="2" id="KW-0808">Transferase</keyword>
<dbReference type="InterPro" id="IPR000182">
    <property type="entry name" value="GNAT_dom"/>
</dbReference>
<feature type="domain" description="N-acetyltransferase" evidence="1">
    <location>
        <begin position="1"/>
        <end position="142"/>
    </location>
</feature>
<dbReference type="Pfam" id="PF13302">
    <property type="entry name" value="Acetyltransf_3"/>
    <property type="match status" value="1"/>
</dbReference>
<keyword evidence="3" id="KW-1185">Reference proteome</keyword>
<dbReference type="Gene3D" id="3.40.630.30">
    <property type="match status" value="1"/>
</dbReference>
<dbReference type="EMBL" id="VFOK01000001">
    <property type="protein sequence ID" value="TQL33938.1"/>
    <property type="molecule type" value="Genomic_DNA"/>
</dbReference>
<dbReference type="GO" id="GO:0016747">
    <property type="term" value="F:acyltransferase activity, transferring groups other than amino-acyl groups"/>
    <property type="evidence" value="ECO:0007669"/>
    <property type="project" value="InterPro"/>
</dbReference>
<evidence type="ECO:0000313" key="3">
    <source>
        <dbReference type="Proteomes" id="UP000318336"/>
    </source>
</evidence>
<evidence type="ECO:0000313" key="2">
    <source>
        <dbReference type="EMBL" id="TQL33938.1"/>
    </source>
</evidence>
<dbReference type="AlphaFoldDB" id="A0A542XDN2"/>
<dbReference type="OrthoDB" id="5358891at2"/>
<sequence>MLRPATDADVEPIRRWRNHPEVRAVSLTQDEIDPDTHARWWAGLQGDPSRRVLVYERGGVPCGVVTFFDIAAADDGTRSAMWGYYLDNAGLGERGELLPAWMQIQREAVRYADAELDLDVLEGEVLDQNAAVRRMNRRNGFVEVSSDERQIGDATVTVHRVRRERPADKS</sequence>
<dbReference type="RefSeq" id="WP_142005897.1">
    <property type="nucleotide sequence ID" value="NZ_CAJTBP010000001.1"/>
</dbReference>
<name>A0A542XDN2_9MICO</name>
<comment type="caution">
    <text evidence="2">The sequence shown here is derived from an EMBL/GenBank/DDBJ whole genome shotgun (WGS) entry which is preliminary data.</text>
</comment>
<dbReference type="SUPFAM" id="SSF55729">
    <property type="entry name" value="Acyl-CoA N-acyltransferases (Nat)"/>
    <property type="match status" value="1"/>
</dbReference>
<evidence type="ECO:0000259" key="1">
    <source>
        <dbReference type="Pfam" id="PF13302"/>
    </source>
</evidence>
<proteinExistence type="predicted"/>
<accession>A0A542XDN2</accession>
<reference evidence="2 3" key="1">
    <citation type="submission" date="2019-06" db="EMBL/GenBank/DDBJ databases">
        <title>Sequencing the genomes of 1000 actinobacteria strains.</title>
        <authorList>
            <person name="Klenk H.-P."/>
        </authorList>
    </citation>
    <scope>NUCLEOTIDE SEQUENCE [LARGE SCALE GENOMIC DNA]</scope>
    <source>
        <strain evidence="2 3">DSM 24617</strain>
    </source>
</reference>
<protein>
    <submittedName>
        <fullName evidence="2">UDP-4-amino-4, 6-dideoxy-N-acetyl-beta-L-altrosamine N-acetyltransferase</fullName>
    </submittedName>
</protein>
<gene>
    <name evidence="2" type="ORF">FB554_2094</name>
</gene>
<dbReference type="Proteomes" id="UP000318336">
    <property type="component" value="Unassembled WGS sequence"/>
</dbReference>
<dbReference type="InterPro" id="IPR016181">
    <property type="entry name" value="Acyl_CoA_acyltransferase"/>
</dbReference>